<evidence type="ECO:0000313" key="2">
    <source>
        <dbReference type="EMBL" id="API86927.1"/>
    </source>
</evidence>
<keyword evidence="3" id="KW-1185">Reference proteome</keyword>
<gene>
    <name evidence="2" type="ORF">F7310_05960</name>
</gene>
<keyword evidence="1" id="KW-1133">Transmembrane helix</keyword>
<dbReference type="RefSeq" id="WP_072712502.1">
    <property type="nucleotide sequence ID" value="NZ_CP016796.1"/>
</dbReference>
<sequence>MKKKSLFLFLLLVILTAIGLFLFYRFAQWYEQLLGSIFSYIVMISLALFIFAPFRFIKDKKANINIFSYIKYLGVTVLVLVKFVANVLKEIVLTFSYIVARIFTNKTFSQPIKKESSEKIDQELPQE</sequence>
<dbReference type="KEGG" id="frx:F7310_05960"/>
<accession>A0A1L4BSY0</accession>
<proteinExistence type="predicted"/>
<dbReference type="EMBL" id="CP016796">
    <property type="protein sequence ID" value="API86927.1"/>
    <property type="molecule type" value="Genomic_DNA"/>
</dbReference>
<dbReference type="AlphaFoldDB" id="A0A1L4BSY0"/>
<name>A0A1L4BSY0_9GAMM</name>
<evidence type="ECO:0000256" key="1">
    <source>
        <dbReference type="SAM" id="Phobius"/>
    </source>
</evidence>
<feature type="transmembrane region" description="Helical" evidence="1">
    <location>
        <begin position="69"/>
        <end position="88"/>
    </location>
</feature>
<protein>
    <submittedName>
        <fullName evidence="2">Uncharacterized protein</fullName>
    </submittedName>
</protein>
<keyword evidence="1" id="KW-0472">Membrane</keyword>
<keyword evidence="1" id="KW-0812">Transmembrane</keyword>
<reference evidence="2 3" key="1">
    <citation type="journal article" date="2016" name="Appl. Environ. Microbiol.">
        <title>Whole genome relationships among Francisella bacteria of diverse origin define new species and provide specific regions for detection.</title>
        <authorList>
            <person name="Challacombe J.F."/>
            <person name="Petersen J.M."/>
            <person name="Gallegos-Graves V."/>
            <person name="Hodge D."/>
            <person name="Pillai S."/>
            <person name="Kuske C.R."/>
        </authorList>
    </citation>
    <scope>NUCLEOTIDE SEQUENCE [LARGE SCALE GENOMIC DNA]</scope>
    <source>
        <strain evidence="3">TX07-7310</strain>
    </source>
</reference>
<feature type="transmembrane region" description="Helical" evidence="1">
    <location>
        <begin position="37"/>
        <end position="57"/>
    </location>
</feature>
<evidence type="ECO:0000313" key="3">
    <source>
        <dbReference type="Proteomes" id="UP000184222"/>
    </source>
</evidence>
<organism evidence="2 3">
    <name type="scientific">Francisella uliginis</name>
    <dbReference type="NCBI Taxonomy" id="573570"/>
    <lineage>
        <taxon>Bacteria</taxon>
        <taxon>Pseudomonadati</taxon>
        <taxon>Pseudomonadota</taxon>
        <taxon>Gammaproteobacteria</taxon>
        <taxon>Thiotrichales</taxon>
        <taxon>Francisellaceae</taxon>
        <taxon>Francisella</taxon>
    </lineage>
</organism>
<dbReference type="Proteomes" id="UP000184222">
    <property type="component" value="Chromosome"/>
</dbReference>